<dbReference type="InterPro" id="IPR020139">
    <property type="entry name" value="DUF2642"/>
</dbReference>
<name>A0A5R9GD06_9BACL</name>
<protein>
    <submittedName>
        <fullName evidence="3">DUF2642 domain-containing protein</fullName>
    </submittedName>
</protein>
<accession>A0A5R9GD06</accession>
<feature type="coiled-coil region" evidence="1">
    <location>
        <begin position="34"/>
        <end position="68"/>
    </location>
</feature>
<dbReference type="Proteomes" id="UP000309676">
    <property type="component" value="Unassembled WGS sequence"/>
</dbReference>
<comment type="caution">
    <text evidence="3">The sequence shown here is derived from an EMBL/GenBank/DDBJ whole genome shotgun (WGS) entry which is preliminary data.</text>
</comment>
<reference evidence="3 4" key="1">
    <citation type="submission" date="2019-05" db="EMBL/GenBank/DDBJ databases">
        <authorList>
            <person name="Narsing Rao M.P."/>
            <person name="Li W.J."/>
        </authorList>
    </citation>
    <scope>NUCLEOTIDE SEQUENCE [LARGE SCALE GENOMIC DNA]</scope>
    <source>
        <strain evidence="3 4">SYSU_K30003</strain>
    </source>
</reference>
<keyword evidence="4" id="KW-1185">Reference proteome</keyword>
<dbReference type="Pfam" id="PF10842">
    <property type="entry name" value="DUF2642"/>
    <property type="match status" value="1"/>
</dbReference>
<dbReference type="OrthoDB" id="2623681at2"/>
<evidence type="ECO:0000313" key="3">
    <source>
        <dbReference type="EMBL" id="TLS51970.1"/>
    </source>
</evidence>
<dbReference type="RefSeq" id="WP_138194214.1">
    <property type="nucleotide sequence ID" value="NZ_VCIW01000006.1"/>
</dbReference>
<keyword evidence="1" id="KW-0175">Coiled coil</keyword>
<organism evidence="3 4">
    <name type="scientific">Paenibacillus antri</name>
    <dbReference type="NCBI Taxonomy" id="2582848"/>
    <lineage>
        <taxon>Bacteria</taxon>
        <taxon>Bacillati</taxon>
        <taxon>Bacillota</taxon>
        <taxon>Bacilli</taxon>
        <taxon>Bacillales</taxon>
        <taxon>Paenibacillaceae</taxon>
        <taxon>Paenibacillus</taxon>
    </lineage>
</organism>
<proteinExistence type="predicted"/>
<dbReference type="AlphaFoldDB" id="A0A5R9GD06"/>
<gene>
    <name evidence="3" type="ORF">FE782_11350</name>
</gene>
<evidence type="ECO:0000256" key="1">
    <source>
        <dbReference type="SAM" id="Coils"/>
    </source>
</evidence>
<sequence length="149" mass="17015">MKVTFEGKVNGEANVRGAGRGTSRPPGRTVRALRKDIRRSARRIRRELKKHRRELREVRRELRRDIRRDIHRELYSDRFARFLRAAAAGGEPFREIAQGLLNEAVRTETTAGPVSGTLVEVGEDYMVIRESANTILLVPFANVVSIRPL</sequence>
<evidence type="ECO:0000313" key="4">
    <source>
        <dbReference type="Proteomes" id="UP000309676"/>
    </source>
</evidence>
<feature type="region of interest" description="Disordered" evidence="2">
    <location>
        <begin position="1"/>
        <end position="28"/>
    </location>
</feature>
<evidence type="ECO:0000256" key="2">
    <source>
        <dbReference type="SAM" id="MobiDB-lite"/>
    </source>
</evidence>
<dbReference type="EMBL" id="VCIW01000006">
    <property type="protein sequence ID" value="TLS51970.1"/>
    <property type="molecule type" value="Genomic_DNA"/>
</dbReference>